<organism evidence="2">
    <name type="scientific">uncultured Nocardioides sp</name>
    <dbReference type="NCBI Taxonomy" id="198441"/>
    <lineage>
        <taxon>Bacteria</taxon>
        <taxon>Bacillati</taxon>
        <taxon>Actinomycetota</taxon>
        <taxon>Actinomycetes</taxon>
        <taxon>Propionibacteriales</taxon>
        <taxon>Nocardioidaceae</taxon>
        <taxon>Nocardioides</taxon>
        <taxon>environmental samples</taxon>
    </lineage>
</organism>
<dbReference type="GO" id="GO:0006508">
    <property type="term" value="P:proteolysis"/>
    <property type="evidence" value="ECO:0007669"/>
    <property type="project" value="UniProtKB-KW"/>
</dbReference>
<feature type="compositionally biased region" description="Basic residues" evidence="1">
    <location>
        <begin position="204"/>
        <end position="221"/>
    </location>
</feature>
<feature type="compositionally biased region" description="Basic and acidic residues" evidence="1">
    <location>
        <begin position="1"/>
        <end position="13"/>
    </location>
</feature>
<feature type="region of interest" description="Disordered" evidence="1">
    <location>
        <begin position="1"/>
        <end position="111"/>
    </location>
</feature>
<name>A0A6J4N0C8_9ACTN</name>
<feature type="compositionally biased region" description="Low complexity" evidence="1">
    <location>
        <begin position="180"/>
        <end position="193"/>
    </location>
</feature>
<feature type="compositionally biased region" description="Basic residues" evidence="1">
    <location>
        <begin position="263"/>
        <end position="275"/>
    </location>
</feature>
<reference evidence="2" key="1">
    <citation type="submission" date="2020-02" db="EMBL/GenBank/DDBJ databases">
        <authorList>
            <person name="Meier V. D."/>
        </authorList>
    </citation>
    <scope>NUCLEOTIDE SEQUENCE</scope>
    <source>
        <strain evidence="2">AVDCRST_MAG32</strain>
    </source>
</reference>
<sequence length="310" mass="34023">DPARRGPGRDRGADLLPAPRSRDLDPLPALRPLDLPGLHERRRGGLPLPRVRQGGQQGVPAAPRALRRAAQRRPAPHVVRAGRDQRRRVARDRPDGGLGLAAGRPAGAAPAWAVPSPGGRLLRDVRVGVRHQRRLLRPGCGRRRLVAAGHQRLLARGRLARRVQPARPGRAGSRHRADPGADALPGGLPGLVDRGLRDGAVVRRPVHRDARRLRRPLRSPRRAAGDAHQGAPRHPVDHPEHHARRGHHRRRLAVHLLAGPPRRSPRRHGCRRDHRLRAPEEPVAGAVGRTGSARRRPHRRLAGAGRLARL</sequence>
<feature type="non-terminal residue" evidence="2">
    <location>
        <position position="310"/>
    </location>
</feature>
<feature type="compositionally biased region" description="Low complexity" evidence="1">
    <location>
        <begin position="101"/>
        <end position="111"/>
    </location>
</feature>
<accession>A0A6J4N0C8</accession>
<feature type="compositionally biased region" description="Basic residues" evidence="1">
    <location>
        <begin position="292"/>
        <end position="301"/>
    </location>
</feature>
<feature type="compositionally biased region" description="Basic residues" evidence="1">
    <location>
        <begin position="65"/>
        <end position="75"/>
    </location>
</feature>
<dbReference type="EMBL" id="CADCUM010000044">
    <property type="protein sequence ID" value="CAA9373968.1"/>
    <property type="molecule type" value="Genomic_DNA"/>
</dbReference>
<feature type="non-terminal residue" evidence="2">
    <location>
        <position position="1"/>
    </location>
</feature>
<keyword evidence="2" id="KW-0645">Protease</keyword>
<dbReference type="GO" id="GO:0008233">
    <property type="term" value="F:peptidase activity"/>
    <property type="evidence" value="ECO:0007669"/>
    <property type="project" value="UniProtKB-KW"/>
</dbReference>
<evidence type="ECO:0000256" key="1">
    <source>
        <dbReference type="SAM" id="MobiDB-lite"/>
    </source>
</evidence>
<dbReference type="AlphaFoldDB" id="A0A6J4N0C8"/>
<feature type="compositionally biased region" description="Basic residues" evidence="1">
    <location>
        <begin position="241"/>
        <end position="253"/>
    </location>
</feature>
<protein>
    <submittedName>
        <fullName evidence="2">FIG056164: rhomboid family serine protease</fullName>
    </submittedName>
</protein>
<gene>
    <name evidence="2" type="ORF">AVDCRST_MAG32-978</name>
</gene>
<feature type="region of interest" description="Disordered" evidence="1">
    <location>
        <begin position="158"/>
        <end position="310"/>
    </location>
</feature>
<evidence type="ECO:0000313" key="2">
    <source>
        <dbReference type="EMBL" id="CAA9373968.1"/>
    </source>
</evidence>
<feature type="compositionally biased region" description="Low complexity" evidence="1">
    <location>
        <begin position="45"/>
        <end position="64"/>
    </location>
</feature>
<proteinExistence type="predicted"/>
<keyword evidence="2" id="KW-0378">Hydrolase</keyword>
<feature type="compositionally biased region" description="Low complexity" evidence="1">
    <location>
        <begin position="26"/>
        <end position="36"/>
    </location>
</feature>